<dbReference type="Proteomes" id="UP001549207">
    <property type="component" value="Unassembled WGS sequence"/>
</dbReference>
<evidence type="ECO:0000313" key="2">
    <source>
        <dbReference type="Proteomes" id="UP001549207"/>
    </source>
</evidence>
<keyword evidence="2" id="KW-1185">Reference proteome</keyword>
<proteinExistence type="predicted"/>
<evidence type="ECO:0000313" key="1">
    <source>
        <dbReference type="EMBL" id="MET3771750.1"/>
    </source>
</evidence>
<name>A0ACC6TDN4_9MICC</name>
<accession>A0ACC6TDN4</accession>
<reference evidence="1" key="1">
    <citation type="submission" date="2024-06" db="EMBL/GenBank/DDBJ databases">
        <title>Genomic Encyclopedia of Type Strains, Phase IV (KMG-IV): sequencing the most valuable type-strain genomes for metagenomic binning, comparative biology and taxonomic classification.</title>
        <authorList>
            <person name="Goeker M."/>
        </authorList>
    </citation>
    <scope>NUCLEOTIDE SEQUENCE</scope>
    <source>
        <strain evidence="1">SJCon</strain>
    </source>
</reference>
<gene>
    <name evidence="1" type="ORF">ABIC98_001387</name>
</gene>
<protein>
    <submittedName>
        <fullName evidence="1">Uncharacterized protein</fullName>
    </submittedName>
</protein>
<organism evidence="1 2">
    <name type="scientific">Arthrobacter nitrophenolicus</name>
    <dbReference type="NCBI Taxonomy" id="683150"/>
    <lineage>
        <taxon>Bacteria</taxon>
        <taxon>Bacillati</taxon>
        <taxon>Actinomycetota</taxon>
        <taxon>Actinomycetes</taxon>
        <taxon>Micrococcales</taxon>
        <taxon>Micrococcaceae</taxon>
        <taxon>Arthrobacter</taxon>
    </lineage>
</organism>
<comment type="caution">
    <text evidence="1">The sequence shown here is derived from an EMBL/GenBank/DDBJ whole genome shotgun (WGS) entry which is preliminary data.</text>
</comment>
<sequence length="591" mass="61809">MALAFSAVIVVAGVAATFWLASKANTIQRELTSATALIAPLKSSISTNDAETAAATVERLKRHTAVARDTANDPLWSLASAAPWVGANFSAVAEVARSADDVANLSIGPLVKVYKSLDWNTLLPGGTGTDLAPLQSASPSISSAAHVVRISSERLDQIDESNLLPQVAEPLRQARDDLRDVTGALDAASNAAAIAPDMLGIASPRNYLLMIQNNAESRASGGIPGALAVLTVDNGKLSLGAQISASEFGVISPTLPVDLEQRSIFSTRMGKFIQDVNLTPDFPTAGSMAQAMWEKKTGQRVDGVLSIDPVALSFILNATGPVQISNPELLALSGGGLPSELNSSNVVPTLLSDVYAKIKVPQLQDAYFAAVAQELFSAVSSGKSEPEKLLSSITRGVAENRILLWSNNEDEQAIVSRYPISGSIAGPSVSPAQFGVYFNDGTGAKMDYYVERTVQLVKECPRDGYEQTTVRITSTNTAPANAGQTLPAYVTGDGVFGVTPGAVQTNIVTYGPMQALVEAAKLNGERTGFAPHVHSGRPVAVLAVQLAPGETKTVEVTFAKIVQHAEPNVVVTPTVQAVKDVTLPTENAACG</sequence>
<dbReference type="EMBL" id="JBEPNJ010000004">
    <property type="protein sequence ID" value="MET3771750.1"/>
    <property type="molecule type" value="Genomic_DNA"/>
</dbReference>